<name>A0A2V3DSK6_9MICC</name>
<feature type="region of interest" description="Disordered" evidence="1">
    <location>
        <begin position="1"/>
        <end position="71"/>
    </location>
</feature>
<keyword evidence="2" id="KW-0812">Transmembrane</keyword>
<feature type="compositionally biased region" description="Pro residues" evidence="1">
    <location>
        <begin position="7"/>
        <end position="26"/>
    </location>
</feature>
<feature type="transmembrane region" description="Helical" evidence="2">
    <location>
        <begin position="88"/>
        <end position="114"/>
    </location>
</feature>
<organism evidence="3 4">
    <name type="scientific">Arthrobacter psychrochitiniphilus</name>
    <dbReference type="NCBI Taxonomy" id="291045"/>
    <lineage>
        <taxon>Bacteria</taxon>
        <taxon>Bacillati</taxon>
        <taxon>Actinomycetota</taxon>
        <taxon>Actinomycetes</taxon>
        <taxon>Micrococcales</taxon>
        <taxon>Micrococcaceae</taxon>
        <taxon>Arthrobacter</taxon>
    </lineage>
</organism>
<dbReference type="EMBL" id="QHLZ01000004">
    <property type="protein sequence ID" value="PXA65932.1"/>
    <property type="molecule type" value="Genomic_DNA"/>
</dbReference>
<evidence type="ECO:0000313" key="3">
    <source>
        <dbReference type="EMBL" id="PXA65932.1"/>
    </source>
</evidence>
<accession>A0A2V3DSK6</accession>
<keyword evidence="4" id="KW-1185">Reference proteome</keyword>
<protein>
    <submittedName>
        <fullName evidence="3">Uncharacterized protein</fullName>
    </submittedName>
</protein>
<proteinExistence type="predicted"/>
<dbReference type="Pfam" id="PF13828">
    <property type="entry name" value="DUF4190"/>
    <property type="match status" value="1"/>
</dbReference>
<sequence>MSNQPDQPQPYVPPGYYAPPVPPYIPPAQQEQPNYAQPNYAQPNYAQPAQQEQYAQPQFQQPPQFNAPAYYQGGPGYPGNYGPKGLSVASMVIGLVSIFMLGIFIVPQIVGVILGHKGLKQESPQGRGFAITGLVTNYLALVGYGLIVGLWVVLMVAVGSSSSYSY</sequence>
<feature type="compositionally biased region" description="Low complexity" evidence="1">
    <location>
        <begin position="27"/>
        <end position="71"/>
    </location>
</feature>
<feature type="transmembrane region" description="Helical" evidence="2">
    <location>
        <begin position="135"/>
        <end position="158"/>
    </location>
</feature>
<dbReference type="InterPro" id="IPR025241">
    <property type="entry name" value="DUF4190"/>
</dbReference>
<dbReference type="AlphaFoldDB" id="A0A2V3DSK6"/>
<evidence type="ECO:0000313" key="4">
    <source>
        <dbReference type="Proteomes" id="UP000246303"/>
    </source>
</evidence>
<dbReference type="Proteomes" id="UP000246303">
    <property type="component" value="Unassembled WGS sequence"/>
</dbReference>
<evidence type="ECO:0000256" key="2">
    <source>
        <dbReference type="SAM" id="Phobius"/>
    </source>
</evidence>
<reference evidence="3 4" key="1">
    <citation type="submission" date="2018-05" db="EMBL/GenBank/DDBJ databases">
        <title>Genetic diversity of glacier-inhabiting Cryobacterium bacteria in China and description of Cryobacterium mengkeensis sp. nov. and Arthrobacter glacialis sp. nov.</title>
        <authorList>
            <person name="Liu Q."/>
            <person name="Xin Y.-H."/>
        </authorList>
    </citation>
    <scope>NUCLEOTIDE SEQUENCE [LARGE SCALE GENOMIC DNA]</scope>
    <source>
        <strain evidence="3 4">GP3</strain>
    </source>
</reference>
<comment type="caution">
    <text evidence="3">The sequence shown here is derived from an EMBL/GenBank/DDBJ whole genome shotgun (WGS) entry which is preliminary data.</text>
</comment>
<keyword evidence="2" id="KW-0472">Membrane</keyword>
<keyword evidence="2" id="KW-1133">Transmembrane helix</keyword>
<gene>
    <name evidence="3" type="ORF">CVS29_07920</name>
</gene>
<dbReference type="RefSeq" id="WP_110105798.1">
    <property type="nucleotide sequence ID" value="NZ_JACBZZ010000001.1"/>
</dbReference>
<dbReference type="OrthoDB" id="4794509at2"/>
<evidence type="ECO:0000256" key="1">
    <source>
        <dbReference type="SAM" id="MobiDB-lite"/>
    </source>
</evidence>